<evidence type="ECO:0000256" key="1">
    <source>
        <dbReference type="ARBA" id="ARBA00022553"/>
    </source>
</evidence>
<evidence type="ECO:0000256" key="6">
    <source>
        <dbReference type="PROSITE-ProRule" id="PRU00169"/>
    </source>
</evidence>
<dbReference type="GO" id="GO:0032993">
    <property type="term" value="C:protein-DNA complex"/>
    <property type="evidence" value="ECO:0007669"/>
    <property type="project" value="TreeGrafter"/>
</dbReference>
<gene>
    <name evidence="11" type="ORF">AALO17_02710</name>
</gene>
<dbReference type="SUPFAM" id="SSF46894">
    <property type="entry name" value="C-terminal effector domain of the bipartite response regulators"/>
    <property type="match status" value="1"/>
</dbReference>
<evidence type="ECO:0000259" key="10">
    <source>
        <dbReference type="PROSITE" id="PS51755"/>
    </source>
</evidence>
<dbReference type="FunFam" id="1.10.10.10:FF:000018">
    <property type="entry name" value="DNA-binding response regulator ResD"/>
    <property type="match status" value="1"/>
</dbReference>
<evidence type="ECO:0000256" key="4">
    <source>
        <dbReference type="ARBA" id="ARBA00023125"/>
    </source>
</evidence>
<evidence type="ECO:0000256" key="8">
    <source>
        <dbReference type="SAM" id="MobiDB-lite"/>
    </source>
</evidence>
<dbReference type="SUPFAM" id="SSF52172">
    <property type="entry name" value="CheY-like"/>
    <property type="match status" value="1"/>
</dbReference>
<dbReference type="PROSITE" id="PS50110">
    <property type="entry name" value="RESPONSE_REGULATORY"/>
    <property type="match status" value="1"/>
</dbReference>
<evidence type="ECO:0000259" key="9">
    <source>
        <dbReference type="PROSITE" id="PS50110"/>
    </source>
</evidence>
<feature type="modified residue" description="4-aspartylphosphate" evidence="6">
    <location>
        <position position="52"/>
    </location>
</feature>
<dbReference type="PANTHER" id="PTHR48111">
    <property type="entry name" value="REGULATOR OF RPOS"/>
    <property type="match status" value="1"/>
</dbReference>
<feature type="compositionally biased region" description="Basic and acidic residues" evidence="8">
    <location>
        <begin position="232"/>
        <end position="250"/>
    </location>
</feature>
<dbReference type="KEGG" id="fro:AALO17_02710"/>
<keyword evidence="12" id="KW-1185">Reference proteome</keyword>
<dbReference type="PANTHER" id="PTHR48111:SF1">
    <property type="entry name" value="TWO-COMPONENT RESPONSE REGULATOR ORR33"/>
    <property type="match status" value="1"/>
</dbReference>
<keyword evidence="4 7" id="KW-0238">DNA-binding</keyword>
<evidence type="ECO:0000313" key="12">
    <source>
        <dbReference type="Proteomes" id="UP000069771"/>
    </source>
</evidence>
<organism evidence="11 12">
    <name type="scientific">Faecalibaculum rodentium</name>
    <dbReference type="NCBI Taxonomy" id="1702221"/>
    <lineage>
        <taxon>Bacteria</taxon>
        <taxon>Bacillati</taxon>
        <taxon>Bacillota</taxon>
        <taxon>Erysipelotrichia</taxon>
        <taxon>Erysipelotrichales</taxon>
        <taxon>Erysipelotrichaceae</taxon>
        <taxon>Faecalibaculum</taxon>
    </lineage>
</organism>
<dbReference type="SMART" id="SM00862">
    <property type="entry name" value="Trans_reg_C"/>
    <property type="match status" value="1"/>
</dbReference>
<dbReference type="EMBL" id="CP011391">
    <property type="protein sequence ID" value="AMK53405.1"/>
    <property type="molecule type" value="Genomic_DNA"/>
</dbReference>
<evidence type="ECO:0008006" key="13">
    <source>
        <dbReference type="Google" id="ProtNLM"/>
    </source>
</evidence>
<reference evidence="11 12" key="1">
    <citation type="journal article" date="2016" name="Gut Pathog.">
        <title>Whole genome sequencing of "Faecalibaculum rodentium" ALO17, isolated from C57BL/6J laboratory mouse feces.</title>
        <authorList>
            <person name="Lim S."/>
            <person name="Chang D.H."/>
            <person name="Ahn S."/>
            <person name="Kim B.C."/>
        </authorList>
    </citation>
    <scope>NUCLEOTIDE SEQUENCE [LARGE SCALE GENOMIC DNA]</scope>
    <source>
        <strain evidence="11 12">Alo17</strain>
    </source>
</reference>
<evidence type="ECO:0000313" key="11">
    <source>
        <dbReference type="EMBL" id="AMK53405.1"/>
    </source>
</evidence>
<name>A0A140DRX8_9FIRM</name>
<dbReference type="Proteomes" id="UP000069771">
    <property type="component" value="Chromosome"/>
</dbReference>
<dbReference type="GeneID" id="78477150"/>
<dbReference type="Gene3D" id="3.40.50.2300">
    <property type="match status" value="1"/>
</dbReference>
<evidence type="ECO:0000256" key="5">
    <source>
        <dbReference type="ARBA" id="ARBA00023163"/>
    </source>
</evidence>
<dbReference type="InterPro" id="IPR001867">
    <property type="entry name" value="OmpR/PhoB-type_DNA-bd"/>
</dbReference>
<proteinExistence type="predicted"/>
<dbReference type="InterPro" id="IPR036388">
    <property type="entry name" value="WH-like_DNA-bd_sf"/>
</dbReference>
<dbReference type="Gene3D" id="6.10.250.690">
    <property type="match status" value="1"/>
</dbReference>
<dbReference type="InterPro" id="IPR011006">
    <property type="entry name" value="CheY-like_superfamily"/>
</dbReference>
<evidence type="ECO:0000256" key="3">
    <source>
        <dbReference type="ARBA" id="ARBA00023015"/>
    </source>
</evidence>
<accession>A0A140DRX8</accession>
<protein>
    <recommendedName>
        <fullName evidence="13">DNA-binding response regulator</fullName>
    </recommendedName>
</protein>
<dbReference type="GO" id="GO:0006355">
    <property type="term" value="P:regulation of DNA-templated transcription"/>
    <property type="evidence" value="ECO:0007669"/>
    <property type="project" value="InterPro"/>
</dbReference>
<dbReference type="InterPro" id="IPR039420">
    <property type="entry name" value="WalR-like"/>
</dbReference>
<evidence type="ECO:0000256" key="2">
    <source>
        <dbReference type="ARBA" id="ARBA00023012"/>
    </source>
</evidence>
<keyword evidence="2" id="KW-0902">Two-component regulatory system</keyword>
<dbReference type="PROSITE" id="PS51755">
    <property type="entry name" value="OMPR_PHOB"/>
    <property type="match status" value="1"/>
</dbReference>
<dbReference type="InterPro" id="IPR001789">
    <property type="entry name" value="Sig_transdc_resp-reg_receiver"/>
</dbReference>
<dbReference type="AlphaFoldDB" id="A0A140DRX8"/>
<dbReference type="Pfam" id="PF00072">
    <property type="entry name" value="Response_reg"/>
    <property type="match status" value="1"/>
</dbReference>
<sequence>MPLIYIAEDDPGIRELILYTLQVSGFEAKGFETGTALLEAVQGTRPDLVMLDIMMPGHDGLTVLQKLRQNPGTRDLPVIMETARTAESDTVTGLDLGADDYLCKPFGMAEMMSRIRALLRRASRHREKTEENRTMVFHGLSLDQATHEVFAQGEQVSLTRKEYELLKVLMQSPRKVFSRDELLMKVWDTDFAGGTRTVDVHVNTLRGKLRESGAGIETVRGAGYRFNPEVLQNREEPEMDADKPEWDDKP</sequence>
<dbReference type="Pfam" id="PF00486">
    <property type="entry name" value="Trans_reg_C"/>
    <property type="match status" value="1"/>
</dbReference>
<dbReference type="GO" id="GO:0000976">
    <property type="term" value="F:transcription cis-regulatory region binding"/>
    <property type="evidence" value="ECO:0007669"/>
    <property type="project" value="TreeGrafter"/>
</dbReference>
<dbReference type="STRING" id="1702221.AALO17_02710"/>
<dbReference type="Gene3D" id="1.10.10.10">
    <property type="entry name" value="Winged helix-like DNA-binding domain superfamily/Winged helix DNA-binding domain"/>
    <property type="match status" value="1"/>
</dbReference>
<dbReference type="RefSeq" id="WP_203225835.1">
    <property type="nucleotide sequence ID" value="NZ_CALFTW010000087.1"/>
</dbReference>
<keyword evidence="1 6" id="KW-0597">Phosphoprotein</keyword>
<dbReference type="GO" id="GO:0000156">
    <property type="term" value="F:phosphorelay response regulator activity"/>
    <property type="evidence" value="ECO:0007669"/>
    <property type="project" value="TreeGrafter"/>
</dbReference>
<feature type="region of interest" description="Disordered" evidence="8">
    <location>
        <begin position="229"/>
        <end position="250"/>
    </location>
</feature>
<feature type="domain" description="OmpR/PhoB-type" evidence="10">
    <location>
        <begin position="132"/>
        <end position="228"/>
    </location>
</feature>
<dbReference type="SMART" id="SM00448">
    <property type="entry name" value="REC"/>
    <property type="match status" value="1"/>
</dbReference>
<evidence type="ECO:0000256" key="7">
    <source>
        <dbReference type="PROSITE-ProRule" id="PRU01091"/>
    </source>
</evidence>
<keyword evidence="5" id="KW-0804">Transcription</keyword>
<keyword evidence="3" id="KW-0805">Transcription regulation</keyword>
<dbReference type="InterPro" id="IPR016032">
    <property type="entry name" value="Sig_transdc_resp-reg_C-effctor"/>
</dbReference>
<feature type="DNA-binding region" description="OmpR/PhoB-type" evidence="7">
    <location>
        <begin position="132"/>
        <end position="228"/>
    </location>
</feature>
<feature type="domain" description="Response regulatory" evidence="9">
    <location>
        <begin position="3"/>
        <end position="119"/>
    </location>
</feature>
<dbReference type="GO" id="GO:0005829">
    <property type="term" value="C:cytosol"/>
    <property type="evidence" value="ECO:0007669"/>
    <property type="project" value="TreeGrafter"/>
</dbReference>
<dbReference type="CDD" id="cd00383">
    <property type="entry name" value="trans_reg_C"/>
    <property type="match status" value="1"/>
</dbReference>